<evidence type="ECO:0000313" key="10">
    <source>
        <dbReference type="EMBL" id="KAF2184097.1"/>
    </source>
</evidence>
<evidence type="ECO:0000256" key="8">
    <source>
        <dbReference type="SAM" id="Coils"/>
    </source>
</evidence>
<dbReference type="GO" id="GO:0006406">
    <property type="term" value="P:mRNA export from nucleus"/>
    <property type="evidence" value="ECO:0007669"/>
    <property type="project" value="TreeGrafter"/>
</dbReference>
<name>A0A6A6DWN4_9PEZI</name>
<comment type="subcellular location">
    <subcellularLocation>
        <location evidence="1">Nucleus</location>
        <location evidence="1">Nuclear pore complex</location>
    </subcellularLocation>
</comment>
<feature type="region of interest" description="Disordered" evidence="9">
    <location>
        <begin position="807"/>
        <end position="831"/>
    </location>
</feature>
<dbReference type="GO" id="GO:0017056">
    <property type="term" value="F:structural constituent of nuclear pore"/>
    <property type="evidence" value="ECO:0007669"/>
    <property type="project" value="InterPro"/>
</dbReference>
<dbReference type="AlphaFoldDB" id="A0A6A6DWN4"/>
<reference evidence="10" key="1">
    <citation type="journal article" date="2020" name="Stud. Mycol.">
        <title>101 Dothideomycetes genomes: a test case for predicting lifestyles and emergence of pathogens.</title>
        <authorList>
            <person name="Haridas S."/>
            <person name="Albert R."/>
            <person name="Binder M."/>
            <person name="Bloem J."/>
            <person name="Labutti K."/>
            <person name="Salamov A."/>
            <person name="Andreopoulos B."/>
            <person name="Baker S."/>
            <person name="Barry K."/>
            <person name="Bills G."/>
            <person name="Bluhm B."/>
            <person name="Cannon C."/>
            <person name="Castanera R."/>
            <person name="Culley D."/>
            <person name="Daum C."/>
            <person name="Ezra D."/>
            <person name="Gonzalez J."/>
            <person name="Henrissat B."/>
            <person name="Kuo A."/>
            <person name="Liang C."/>
            <person name="Lipzen A."/>
            <person name="Lutzoni F."/>
            <person name="Magnuson J."/>
            <person name="Mondo S."/>
            <person name="Nolan M."/>
            <person name="Ohm R."/>
            <person name="Pangilinan J."/>
            <person name="Park H.-J."/>
            <person name="Ramirez L."/>
            <person name="Alfaro M."/>
            <person name="Sun H."/>
            <person name="Tritt A."/>
            <person name="Yoshinaga Y."/>
            <person name="Zwiers L.-H."/>
            <person name="Turgeon B."/>
            <person name="Goodwin S."/>
            <person name="Spatafora J."/>
            <person name="Crous P."/>
            <person name="Grigoriev I."/>
        </authorList>
    </citation>
    <scope>NUCLEOTIDE SEQUENCE</scope>
    <source>
        <strain evidence="10">CBS 207.26</strain>
    </source>
</reference>
<evidence type="ECO:0000256" key="9">
    <source>
        <dbReference type="SAM" id="MobiDB-lite"/>
    </source>
</evidence>
<dbReference type="EMBL" id="ML994639">
    <property type="protein sequence ID" value="KAF2184097.1"/>
    <property type="molecule type" value="Genomic_DNA"/>
</dbReference>
<keyword evidence="3" id="KW-0509">mRNA transport</keyword>
<evidence type="ECO:0000256" key="4">
    <source>
        <dbReference type="ARBA" id="ARBA00022927"/>
    </source>
</evidence>
<dbReference type="GO" id="GO:0005643">
    <property type="term" value="C:nuclear pore"/>
    <property type="evidence" value="ECO:0007669"/>
    <property type="project" value="UniProtKB-SubCell"/>
</dbReference>
<accession>A0A6A6DWN4</accession>
<dbReference type="InterPro" id="IPR015943">
    <property type="entry name" value="WD40/YVTN_repeat-like_dom_sf"/>
</dbReference>
<organism evidence="10 11">
    <name type="scientific">Zopfia rhizophila CBS 207.26</name>
    <dbReference type="NCBI Taxonomy" id="1314779"/>
    <lineage>
        <taxon>Eukaryota</taxon>
        <taxon>Fungi</taxon>
        <taxon>Dikarya</taxon>
        <taxon>Ascomycota</taxon>
        <taxon>Pezizomycotina</taxon>
        <taxon>Dothideomycetes</taxon>
        <taxon>Dothideomycetes incertae sedis</taxon>
        <taxon>Zopfiaceae</taxon>
        <taxon>Zopfia</taxon>
    </lineage>
</organism>
<keyword evidence="11" id="KW-1185">Reference proteome</keyword>
<dbReference type="InterPro" id="IPR019775">
    <property type="entry name" value="WD40_repeat_CS"/>
</dbReference>
<proteinExistence type="predicted"/>
<evidence type="ECO:0000256" key="1">
    <source>
        <dbReference type="ARBA" id="ARBA00004567"/>
    </source>
</evidence>
<dbReference type="Gene3D" id="2.130.10.10">
    <property type="entry name" value="YVTN repeat-like/Quinoprotein amine dehydrogenase"/>
    <property type="match status" value="1"/>
</dbReference>
<dbReference type="PANTHER" id="PTHR13257">
    <property type="entry name" value="NUCLEOPORIN NUP84-RELATED"/>
    <property type="match status" value="1"/>
</dbReference>
<evidence type="ECO:0000256" key="6">
    <source>
        <dbReference type="ARBA" id="ARBA00023132"/>
    </source>
</evidence>
<evidence type="ECO:0000256" key="5">
    <source>
        <dbReference type="ARBA" id="ARBA00023010"/>
    </source>
</evidence>
<gene>
    <name evidence="10" type="ORF">K469DRAFT_667284</name>
</gene>
<keyword evidence="4" id="KW-0653">Protein transport</keyword>
<dbReference type="InterPro" id="IPR037700">
    <property type="entry name" value="NUP88/NUP82"/>
</dbReference>
<dbReference type="OrthoDB" id="341482at2759"/>
<keyword evidence="2" id="KW-0813">Transport</keyword>
<evidence type="ECO:0000256" key="2">
    <source>
        <dbReference type="ARBA" id="ARBA00022448"/>
    </source>
</evidence>
<dbReference type="PANTHER" id="PTHR13257:SF0">
    <property type="entry name" value="NUCLEAR PORE COMPLEX PROTEIN NUP88"/>
    <property type="match status" value="1"/>
</dbReference>
<dbReference type="GO" id="GO:0006606">
    <property type="term" value="P:protein import into nucleus"/>
    <property type="evidence" value="ECO:0007669"/>
    <property type="project" value="TreeGrafter"/>
</dbReference>
<evidence type="ECO:0000256" key="3">
    <source>
        <dbReference type="ARBA" id="ARBA00022816"/>
    </source>
</evidence>
<protein>
    <submittedName>
        <fullName evidence="10">Uncharacterized protein</fullName>
    </submittedName>
</protein>
<dbReference type="GO" id="GO:0000055">
    <property type="term" value="P:ribosomal large subunit export from nucleus"/>
    <property type="evidence" value="ECO:0007669"/>
    <property type="project" value="InterPro"/>
</dbReference>
<dbReference type="GO" id="GO:0000056">
    <property type="term" value="P:ribosomal small subunit export from nucleus"/>
    <property type="evidence" value="ECO:0007669"/>
    <property type="project" value="InterPro"/>
</dbReference>
<feature type="coiled-coil region" evidence="8">
    <location>
        <begin position="713"/>
        <end position="740"/>
    </location>
</feature>
<sequence length="864" mass="95816">MPKVISYTPPWLMRPNPGFDMFAPKPTSGKATNGASAPTTQMRPQKTVATRDTEVFAAVGNEIRWADLGKLKEAYESNFTNLGASRGRRVVAPTSKASFRALKVPVHGAIRQLSISPQGDYMAIATSHTIHIILLPDSSLLDSDDANPIKPKCFQLGPTAHVLEESPVVSILWHPLGYRGRCLITITQDGTIRLWELNRSDRSTFNEPALSVDLKKLANATNDEENLSASKYGASKGFSPDSFELEVASACFGDFLEQEGVHGWAPMTLWVAMVEGDVYALCPFLPSKWQLTESPAASTILETLTTSINANFATVQEEPEATSEDRETAKKQLSWLSDLVYQEPLEEEHPCGEPIKVYTRPRSVPVVPLLQGPFSFTPEFDDQFELTDIIVFSLKSYSDGIDNEPAEGLPAAVVCLLTDTCNVHVCLDFEGIVGRWLPPNTQNQYSLSESPEHNLVLVETIEFRGNAASSPSSNQSITPDIHTDFSFFVTNTSGVFYISMESWIRKLETELSEAQNEGVEFRSKLLFDGANTLVEQSIKKPSQDVTSCVVLEDGNIGYLLLTVVANEPCAVVLDAPEYGVADEEEISRYLATEGPRPELRPPYQPPKELYATSQLSAILDKAVPARHKTSWKEEVRLSPANLELLMTVHKVLSQETHQLGQAVSELFRRCERLRDEFRDQIFRAAQLTTKIDSVTGDDDIPSESSSAEGVIGNAKIEQRFEQVKARQEELSSRYEAIRRKMANVGGRELSEKETGWIEELETMDRSLDSKAQKLTDDQTGTEVPAWQRLENAKGLYAALDKQVKEAMKKGKDEQPRSAVKVPFGSRKQENQQVEELLERNTTLVDAATNRLRNLGISIPLGGQS</sequence>
<evidence type="ECO:0000256" key="7">
    <source>
        <dbReference type="ARBA" id="ARBA00023242"/>
    </source>
</evidence>
<dbReference type="PROSITE" id="PS00678">
    <property type="entry name" value="WD_REPEATS_1"/>
    <property type="match status" value="1"/>
</dbReference>
<keyword evidence="7" id="KW-0539">Nucleus</keyword>
<keyword evidence="8" id="KW-0175">Coiled coil</keyword>
<dbReference type="Proteomes" id="UP000800200">
    <property type="component" value="Unassembled WGS sequence"/>
</dbReference>
<dbReference type="SUPFAM" id="SSF50978">
    <property type="entry name" value="WD40 repeat-like"/>
    <property type="match status" value="1"/>
</dbReference>
<evidence type="ECO:0000313" key="11">
    <source>
        <dbReference type="Proteomes" id="UP000800200"/>
    </source>
</evidence>
<keyword evidence="6" id="KW-0906">Nuclear pore complex</keyword>
<dbReference type="InterPro" id="IPR036322">
    <property type="entry name" value="WD40_repeat_dom_sf"/>
</dbReference>
<keyword evidence="5" id="KW-0811">Translocation</keyword>